<feature type="region of interest" description="Disordered" evidence="3">
    <location>
        <begin position="598"/>
        <end position="622"/>
    </location>
</feature>
<dbReference type="OrthoDB" id="295029at2759"/>
<evidence type="ECO:0000313" key="7">
    <source>
        <dbReference type="Proteomes" id="UP000290189"/>
    </source>
</evidence>
<dbReference type="GO" id="GO:0019888">
    <property type="term" value="F:protein phosphatase regulator activity"/>
    <property type="evidence" value="ECO:0007669"/>
    <property type="project" value="TreeGrafter"/>
</dbReference>
<keyword evidence="6" id="KW-1185">Reference proteome</keyword>
<accession>A0A0G4IL35</accession>
<dbReference type="PANTHER" id="PTHR12634">
    <property type="entry name" value="SIT4 YEAST -ASSOCIATING PROTEIN-RELATED"/>
    <property type="match status" value="1"/>
</dbReference>
<gene>
    <name evidence="4" type="ORF">PBRA_004515</name>
    <name evidence="5" type="ORF">PLBR_LOCUS7287</name>
</gene>
<keyword evidence="5" id="KW-0496">Mitochondrion</keyword>
<evidence type="ECO:0000313" key="4">
    <source>
        <dbReference type="EMBL" id="CEO95802.1"/>
    </source>
</evidence>
<geneLocation type="mitochondrion" evidence="5"/>
<dbReference type="EMBL" id="CDSF01000035">
    <property type="protein sequence ID" value="CEO95802.1"/>
    <property type="molecule type" value="Genomic_DNA"/>
</dbReference>
<dbReference type="AlphaFoldDB" id="A0A0G4IL35"/>
<dbReference type="Proteomes" id="UP000039324">
    <property type="component" value="Unassembled WGS sequence"/>
</dbReference>
<keyword evidence="2" id="KW-0131">Cell cycle</keyword>
<protein>
    <submittedName>
        <fullName evidence="4">Uncharacterized protein</fullName>
    </submittedName>
</protein>
<reference evidence="4" key="1">
    <citation type="submission" date="2015-02" db="EMBL/GenBank/DDBJ databases">
        <authorList>
            <person name="Chooi Y.-H."/>
        </authorList>
    </citation>
    <scope>NUCLEOTIDE SEQUENCE [LARGE SCALE GENOMIC DNA]</scope>
    <source>
        <strain evidence="4">E3</strain>
    </source>
</reference>
<proteinExistence type="inferred from homology"/>
<dbReference type="GO" id="GO:0019903">
    <property type="term" value="F:protein phosphatase binding"/>
    <property type="evidence" value="ECO:0007669"/>
    <property type="project" value="InterPro"/>
</dbReference>
<evidence type="ECO:0000256" key="2">
    <source>
        <dbReference type="ARBA" id="ARBA00023306"/>
    </source>
</evidence>
<evidence type="ECO:0000256" key="3">
    <source>
        <dbReference type="SAM" id="MobiDB-lite"/>
    </source>
</evidence>
<dbReference type="EMBL" id="OVEO01000013">
    <property type="protein sequence ID" value="SPR00072.1"/>
    <property type="molecule type" value="Genomic_DNA"/>
</dbReference>
<dbReference type="InterPro" id="IPR016024">
    <property type="entry name" value="ARM-type_fold"/>
</dbReference>
<name>A0A0G4IL35_PLABS</name>
<dbReference type="SUPFAM" id="SSF48371">
    <property type="entry name" value="ARM repeat"/>
    <property type="match status" value="1"/>
</dbReference>
<evidence type="ECO:0000313" key="6">
    <source>
        <dbReference type="Proteomes" id="UP000039324"/>
    </source>
</evidence>
<dbReference type="InterPro" id="IPR007587">
    <property type="entry name" value="SAPS"/>
</dbReference>
<sequence length="622" mass="67636">MGDLQGSFWTSGLADAVVTSASSLAAMLDDPEACTLAAVLADNDVIQECKSLNKALNDFLCRPDVILEMITMIVSGSSNVESVEERNALVASEIVACEVGAITDAIMSSEAALDKLFSFVLTDHVGTNEAPPHLDARRAGHVRKVLSVLIQKRYDDLAKYIEEHAQIVPALVRRVANTSILEVIIMLGWDDGNPENINDRKWLFNLKLVPELVSMLRPDQHELVHVNAAHALVDMILKCPPSTTSYLVGQLQSPPVLSALLANCVSGPISAYDNGLAVLSVLVQRHAIMSHEFEDPAFGDEVPFPVQLICDNLSTLFHYIIEVAPVAEPVPSVMGGIVEVLGNARLKSAELVLALLRTGYVAVQSQLAATNFVPVIVSYFFKYQWNSMLHFITETVAVSLFTSASSSALKHQFLQKGQFVANAMAAFEQNRLEMRKRNGVRLGHMGHIIRILNMIVSVDRDSTISPEWIHPDRESWISFVESDLAVENSKLNVQLGGGRPDVNGLDPQTGPSVLGPSRADLDADDEDEFDGVDTGNAGAKYRTDFSDDFDAIEDNSQSQTAFDAMNNQATPFDGEPWPVSFDDKMFVSEEDDIFGTAFGSEDSVVVRPDAAAAPPPDEDSPA</sequence>
<dbReference type="OMA" id="ECKSHNP"/>
<evidence type="ECO:0000256" key="1">
    <source>
        <dbReference type="ARBA" id="ARBA00006180"/>
    </source>
</evidence>
<organism evidence="4 6">
    <name type="scientific">Plasmodiophora brassicae</name>
    <name type="common">Clubroot disease agent</name>
    <dbReference type="NCBI Taxonomy" id="37360"/>
    <lineage>
        <taxon>Eukaryota</taxon>
        <taxon>Sar</taxon>
        <taxon>Rhizaria</taxon>
        <taxon>Endomyxa</taxon>
        <taxon>Phytomyxea</taxon>
        <taxon>Plasmodiophorida</taxon>
        <taxon>Plasmodiophoridae</taxon>
        <taxon>Plasmodiophora</taxon>
    </lineage>
</organism>
<dbReference type="Pfam" id="PF04499">
    <property type="entry name" value="SAPS"/>
    <property type="match status" value="1"/>
</dbReference>
<evidence type="ECO:0000313" key="5">
    <source>
        <dbReference type="EMBL" id="SPR00072.1"/>
    </source>
</evidence>
<reference evidence="5 7" key="2">
    <citation type="submission" date="2018-03" db="EMBL/GenBank/DDBJ databases">
        <authorList>
            <person name="Fogelqvist J."/>
        </authorList>
    </citation>
    <scope>NUCLEOTIDE SEQUENCE [LARGE SCALE GENOMIC DNA]</scope>
</reference>
<dbReference type="PANTHER" id="PTHR12634:SF8">
    <property type="entry name" value="FIERY MOUNTAIN, ISOFORM D"/>
    <property type="match status" value="1"/>
</dbReference>
<dbReference type="STRING" id="37360.A0A0G4IL35"/>
<dbReference type="Proteomes" id="UP000290189">
    <property type="component" value="Unassembled WGS sequence"/>
</dbReference>
<comment type="similarity">
    <text evidence="1">Belongs to the SAPS family.</text>
</comment>